<evidence type="ECO:0000256" key="3">
    <source>
        <dbReference type="ARBA" id="ARBA00022630"/>
    </source>
</evidence>
<accession>A0A5N0DXD4</accession>
<gene>
    <name evidence="10" type="ORF">F3087_40565</name>
</gene>
<evidence type="ECO:0000256" key="4">
    <source>
        <dbReference type="ARBA" id="ARBA00022827"/>
    </source>
</evidence>
<comment type="cofactor">
    <cofactor evidence="1 6">
        <name>FAD</name>
        <dbReference type="ChEBI" id="CHEBI:57692"/>
    </cofactor>
</comment>
<dbReference type="SUPFAM" id="SSF47203">
    <property type="entry name" value="Acyl-CoA dehydrogenase C-terminal domain-like"/>
    <property type="match status" value="1"/>
</dbReference>
<dbReference type="EMBL" id="VXLC01000032">
    <property type="protein sequence ID" value="KAA8880614.1"/>
    <property type="molecule type" value="Genomic_DNA"/>
</dbReference>
<dbReference type="Gene3D" id="1.20.140.10">
    <property type="entry name" value="Butyryl-CoA Dehydrogenase, subunit A, domain 3"/>
    <property type="match status" value="1"/>
</dbReference>
<name>A0A5N0DXD4_9NOCA</name>
<evidence type="ECO:0000259" key="9">
    <source>
        <dbReference type="Pfam" id="PF02771"/>
    </source>
</evidence>
<evidence type="ECO:0000256" key="6">
    <source>
        <dbReference type="RuleBase" id="RU362125"/>
    </source>
</evidence>
<dbReference type="PIRSF" id="PIRSF016578">
    <property type="entry name" value="HsaA"/>
    <property type="match status" value="1"/>
</dbReference>
<evidence type="ECO:0000256" key="2">
    <source>
        <dbReference type="ARBA" id="ARBA00009347"/>
    </source>
</evidence>
<evidence type="ECO:0000256" key="1">
    <source>
        <dbReference type="ARBA" id="ARBA00001974"/>
    </source>
</evidence>
<dbReference type="Gene3D" id="1.10.540.10">
    <property type="entry name" value="Acyl-CoA dehydrogenase/oxidase, N-terminal domain"/>
    <property type="match status" value="1"/>
</dbReference>
<dbReference type="PANTHER" id="PTHR43884:SF12">
    <property type="entry name" value="ISOVALERYL-COA DEHYDROGENASE, MITOCHONDRIAL-RELATED"/>
    <property type="match status" value="1"/>
</dbReference>
<keyword evidence="5 6" id="KW-0560">Oxidoreductase</keyword>
<dbReference type="AlphaFoldDB" id="A0A5N0DXD4"/>
<sequence length="373" mass="39584">MLSDVEQICAQRIAPLAERMERTGLPAPELCELYRELGWFSCFAPTAHGGAGLDATEWCLLNEQMARVSIAAALTLEFGPVAAVRLAPADQHATLFPMVVGRPGAFACTEPEAGSDALAIRTRVVDQGDHYLLNGHKTLINNGGIAEVVVVVATTRPGSGYTGLRLLVVDATARGVLRGPEKQKMGLRGASLVDLTFHDVEVPATQLLGGHDGFALAQRIIDYGRLTVAALALGNATAAMEHALRHTLRRRQFGRTLYDNQAVAFKIADMAIALEAARELTHRAAAALDRGDPRASVLTSMAKVLATDTGMTVTTDAVQCLGGAGYLAENAVERMMRDAKALQIIVGANELQRALIGRHLARGAGGNVRGDQP</sequence>
<dbReference type="Proteomes" id="UP000323876">
    <property type="component" value="Unassembled WGS sequence"/>
</dbReference>
<dbReference type="InterPro" id="IPR036250">
    <property type="entry name" value="AcylCo_DH-like_C"/>
</dbReference>
<proteinExistence type="inferred from homology"/>
<dbReference type="SUPFAM" id="SSF56645">
    <property type="entry name" value="Acyl-CoA dehydrogenase NM domain-like"/>
    <property type="match status" value="1"/>
</dbReference>
<dbReference type="PROSITE" id="PS00073">
    <property type="entry name" value="ACYL_COA_DH_2"/>
    <property type="match status" value="1"/>
</dbReference>
<dbReference type="Pfam" id="PF00441">
    <property type="entry name" value="Acyl-CoA_dh_1"/>
    <property type="match status" value="1"/>
</dbReference>
<protein>
    <submittedName>
        <fullName evidence="10">Acyl-CoA dehydrogenase</fullName>
    </submittedName>
</protein>
<dbReference type="InterPro" id="IPR006089">
    <property type="entry name" value="Acyl-CoA_DH_CS"/>
</dbReference>
<dbReference type="Gene3D" id="2.40.110.10">
    <property type="entry name" value="Butyryl-CoA Dehydrogenase, subunit A, domain 2"/>
    <property type="match status" value="1"/>
</dbReference>
<evidence type="ECO:0000313" key="11">
    <source>
        <dbReference type="Proteomes" id="UP000323876"/>
    </source>
</evidence>
<dbReference type="InterPro" id="IPR037069">
    <property type="entry name" value="AcylCoA_DH/ox_N_sf"/>
</dbReference>
<evidence type="ECO:0000259" key="8">
    <source>
        <dbReference type="Pfam" id="PF02770"/>
    </source>
</evidence>
<dbReference type="OrthoDB" id="9775090at2"/>
<organism evidence="10 11">
    <name type="scientific">Nocardia colli</name>
    <dbReference type="NCBI Taxonomy" id="2545717"/>
    <lineage>
        <taxon>Bacteria</taxon>
        <taxon>Bacillati</taxon>
        <taxon>Actinomycetota</taxon>
        <taxon>Actinomycetes</taxon>
        <taxon>Mycobacteriales</taxon>
        <taxon>Nocardiaceae</taxon>
        <taxon>Nocardia</taxon>
    </lineage>
</organism>
<feature type="domain" description="Acyl-CoA oxidase/dehydrogenase middle" evidence="8">
    <location>
        <begin position="105"/>
        <end position="200"/>
    </location>
</feature>
<feature type="domain" description="Acyl-CoA dehydrogenase/oxidase N-terminal" evidence="9">
    <location>
        <begin position="4"/>
        <end position="78"/>
    </location>
</feature>
<evidence type="ECO:0000313" key="10">
    <source>
        <dbReference type="EMBL" id="KAA8880614.1"/>
    </source>
</evidence>
<evidence type="ECO:0000256" key="5">
    <source>
        <dbReference type="ARBA" id="ARBA00023002"/>
    </source>
</evidence>
<dbReference type="InterPro" id="IPR046373">
    <property type="entry name" value="Acyl-CoA_Oxase/DH_mid-dom_sf"/>
</dbReference>
<dbReference type="Pfam" id="PF02770">
    <property type="entry name" value="Acyl-CoA_dh_M"/>
    <property type="match status" value="1"/>
</dbReference>
<reference evidence="10 11" key="1">
    <citation type="submission" date="2019-09" db="EMBL/GenBank/DDBJ databases">
        <authorList>
            <person name="Wang X."/>
        </authorList>
    </citation>
    <scope>NUCLEOTIDE SEQUENCE [LARGE SCALE GENOMIC DNA]</scope>
    <source>
        <strain evidence="10 11">CICC 11023</strain>
    </source>
</reference>
<comment type="similarity">
    <text evidence="2 6">Belongs to the acyl-CoA dehydrogenase family.</text>
</comment>
<dbReference type="GO" id="GO:0050660">
    <property type="term" value="F:flavin adenine dinucleotide binding"/>
    <property type="evidence" value="ECO:0007669"/>
    <property type="project" value="InterPro"/>
</dbReference>
<dbReference type="GO" id="GO:0003995">
    <property type="term" value="F:acyl-CoA dehydrogenase activity"/>
    <property type="evidence" value="ECO:0007669"/>
    <property type="project" value="InterPro"/>
</dbReference>
<dbReference type="FunFam" id="1.20.140.10:FF:000001">
    <property type="entry name" value="Acyl-CoA dehydrogenase"/>
    <property type="match status" value="1"/>
</dbReference>
<evidence type="ECO:0000259" key="7">
    <source>
        <dbReference type="Pfam" id="PF00441"/>
    </source>
</evidence>
<dbReference type="InterPro" id="IPR006091">
    <property type="entry name" value="Acyl-CoA_Oxase/DH_mid-dom"/>
</dbReference>
<dbReference type="PANTHER" id="PTHR43884">
    <property type="entry name" value="ACYL-COA DEHYDROGENASE"/>
    <property type="match status" value="1"/>
</dbReference>
<keyword evidence="11" id="KW-1185">Reference proteome</keyword>
<dbReference type="InterPro" id="IPR009100">
    <property type="entry name" value="AcylCoA_DH/oxidase_NM_dom_sf"/>
</dbReference>
<dbReference type="RefSeq" id="WP_150407491.1">
    <property type="nucleotide sequence ID" value="NZ_VXLC01000032.1"/>
</dbReference>
<feature type="domain" description="Acyl-CoA dehydrogenase/oxidase C-terminal" evidence="7">
    <location>
        <begin position="212"/>
        <end position="360"/>
    </location>
</feature>
<keyword evidence="3 6" id="KW-0285">Flavoprotein</keyword>
<dbReference type="InterPro" id="IPR009075">
    <property type="entry name" value="AcylCo_DH/oxidase_C"/>
</dbReference>
<dbReference type="InterPro" id="IPR013786">
    <property type="entry name" value="AcylCoA_DH/ox_N"/>
</dbReference>
<dbReference type="Pfam" id="PF02771">
    <property type="entry name" value="Acyl-CoA_dh_N"/>
    <property type="match status" value="1"/>
</dbReference>
<keyword evidence="4 6" id="KW-0274">FAD</keyword>
<comment type="caution">
    <text evidence="10">The sequence shown here is derived from an EMBL/GenBank/DDBJ whole genome shotgun (WGS) entry which is preliminary data.</text>
</comment>